<dbReference type="Pfam" id="PF16640">
    <property type="entry name" value="Big_3_5"/>
    <property type="match status" value="1"/>
</dbReference>
<sequence>MRYGTTLRNVIPSLFCTFFLGFGSLSALAQKPVARITAEISNEQRTPIAGSRSPHALAADDAGAVPAGTKLEGMTLIFSRTTAQEADLQALLAAQQDPTSPIYHQWLTVDQFAARFGVTDADIAKTTAWLQAQGFTVDRVSRSKDRIVFSGEAQQVASAFSPLRYYKSDGEKRYAPSADISIPTALSGIVKDVANLSNFRARPHVRLNHSQAVASPNFTSSQTSSHYLTPGDITTIYDVKAAYNAGYTGTGQSIAIMGQSAVVVSDIEKFQTAAGLPIKDPTLTLVPNTGSSTVYTGDESESDLDLEYSGGIAKGATIFFVYTGSSSNNGVFDSIAYAVDTQLATILSVSYGLCETELSASNFSSYNGVLEQAAAQGQTVIVSSGDDGSTSCNDATTLTTAQRQALVVSFPASSQYVTALGGTEFTAAAVATTNTTYWQAASGSDVISSALSYMPEMVWNDDSAANGLSSGGGGVSSMAPRPTWQTGVTGIPSGNFRLVPDISLTSSASNAGYLYCSSDTTVGITGSCSNGFRDANSVYLTVAGGTSFAAPVFAGMLAIINQKLNSTGQGNIDPTLYTLASNAANYASAFHDITVGTNACTAGTCSTAGASAYAATTGYDQATGLGSIDLYNLLTLWPTNAATATLAATTTTVSAASNTVASGVSDVITITVASGSSTVTTVPAGTLTITVDGTTTTKTLALSTAGTATYTFSSTIAGAHVIKAVYSGSAIYAASTGTATVTVGAAGSGTGSFTLGATAVNLTAGNSGTSTVTVTPAGGYTGTVAFNVTVSGSLSNACYTLNNAAITSTTAVTSALTIYTSSTACATVSSVSGSGMRKITSTGVSRLESNSLPASPSNKADIAVAGMLCLGLFGWRSRKLRLYVVLSLVTAIGFGISGCGSSGSNSTTTATTNATKGSYTLTITGTDSATSTITATTTTTLTIN</sequence>
<keyword evidence="9" id="KW-1133">Transmembrane helix</keyword>
<dbReference type="Gene3D" id="2.60.40.10">
    <property type="entry name" value="Immunoglobulins"/>
    <property type="match status" value="1"/>
</dbReference>
<dbReference type="CDD" id="cd11377">
    <property type="entry name" value="Pro-peptidase_S53"/>
    <property type="match status" value="1"/>
</dbReference>
<dbReference type="AlphaFoldDB" id="E8V046"/>
<feature type="transmembrane region" description="Helical" evidence="9">
    <location>
        <begin position="880"/>
        <end position="898"/>
    </location>
</feature>
<dbReference type="GO" id="GO:0004252">
    <property type="term" value="F:serine-type endopeptidase activity"/>
    <property type="evidence" value="ECO:0007669"/>
    <property type="project" value="InterPro"/>
</dbReference>
<proteinExistence type="inferred from homology"/>
<name>E8V046_TERSS</name>
<keyword evidence="5" id="KW-0720">Serine protease</keyword>
<dbReference type="GO" id="GO:0006508">
    <property type="term" value="P:proteolysis"/>
    <property type="evidence" value="ECO:0007669"/>
    <property type="project" value="UniProtKB-KW"/>
</dbReference>
<dbReference type="Proteomes" id="UP000006844">
    <property type="component" value="Chromosome"/>
</dbReference>
<keyword evidence="10" id="KW-0732">Signal</keyword>
<keyword evidence="2" id="KW-0645">Protease</keyword>
<evidence type="ECO:0000313" key="13">
    <source>
        <dbReference type="Proteomes" id="UP000006844"/>
    </source>
</evidence>
<dbReference type="PANTHER" id="PTHR14218">
    <property type="entry name" value="PROTEASE S8 TRIPEPTIDYL PEPTIDASE I CLN2"/>
    <property type="match status" value="1"/>
</dbReference>
<dbReference type="InterPro" id="IPR023828">
    <property type="entry name" value="Peptidase_S8_Ser-AS"/>
</dbReference>
<keyword evidence="9" id="KW-0472">Membrane</keyword>
<dbReference type="PROSITE" id="PS00138">
    <property type="entry name" value="SUBTILASE_SER"/>
    <property type="match status" value="1"/>
</dbReference>
<evidence type="ECO:0000256" key="8">
    <source>
        <dbReference type="PROSITE-ProRule" id="PRU01240"/>
    </source>
</evidence>
<evidence type="ECO:0000256" key="9">
    <source>
        <dbReference type="SAM" id="Phobius"/>
    </source>
</evidence>
<dbReference type="SUPFAM" id="SSF54897">
    <property type="entry name" value="Protease propeptides/inhibitors"/>
    <property type="match status" value="1"/>
</dbReference>
<comment type="similarity">
    <text evidence="8">Belongs to the peptidase S8 family.</text>
</comment>
<dbReference type="InterPro" id="IPR050819">
    <property type="entry name" value="Tripeptidyl-peptidase_I"/>
</dbReference>
<keyword evidence="4" id="KW-0378">Hydrolase</keyword>
<gene>
    <name evidence="12" type="ordered locus">AciPR4_1377</name>
</gene>
<keyword evidence="6" id="KW-0106">Calcium</keyword>
<dbReference type="STRING" id="401053.AciPR4_1377"/>
<evidence type="ECO:0000256" key="1">
    <source>
        <dbReference type="ARBA" id="ARBA00001913"/>
    </source>
</evidence>
<keyword evidence="3" id="KW-0479">Metal-binding</keyword>
<feature type="chain" id="PRO_5003232742" evidence="10">
    <location>
        <begin position="30"/>
        <end position="944"/>
    </location>
</feature>
<organism evidence="12 13">
    <name type="scientific">Terriglobus saanensis (strain ATCC BAA-1853 / DSM 23119 / SP1PR4)</name>
    <dbReference type="NCBI Taxonomy" id="401053"/>
    <lineage>
        <taxon>Bacteria</taxon>
        <taxon>Pseudomonadati</taxon>
        <taxon>Acidobacteriota</taxon>
        <taxon>Terriglobia</taxon>
        <taxon>Terriglobales</taxon>
        <taxon>Acidobacteriaceae</taxon>
        <taxon>Terriglobus</taxon>
    </lineage>
</organism>
<reference evidence="12 13" key="1">
    <citation type="journal article" date="2012" name="Stand. Genomic Sci.">
        <title>Complete genome sequence of Terriglobus saanensis type strain SP1PR4(T), an Acidobacteria from tundra soil.</title>
        <authorList>
            <person name="Rawat S.R."/>
            <person name="Mannisto M.K."/>
            <person name="Starovoytov V."/>
            <person name="Goodwin L."/>
            <person name="Nolan M."/>
            <person name="Hauser L."/>
            <person name="Land M."/>
            <person name="Davenport K.W."/>
            <person name="Woyke T."/>
            <person name="Haggblom M.M."/>
        </authorList>
    </citation>
    <scope>NUCLEOTIDE SEQUENCE</scope>
    <source>
        <strain evidence="13">ATCC BAA-1853 / DSM 23119 / SP1PR4</strain>
    </source>
</reference>
<keyword evidence="13" id="KW-1185">Reference proteome</keyword>
<dbReference type="PANTHER" id="PTHR14218:SF15">
    <property type="entry name" value="TRIPEPTIDYL-PEPTIDASE 1"/>
    <property type="match status" value="1"/>
</dbReference>
<keyword evidence="7" id="KW-0865">Zymogen</keyword>
<evidence type="ECO:0000256" key="4">
    <source>
        <dbReference type="ARBA" id="ARBA00022801"/>
    </source>
</evidence>
<dbReference type="SMART" id="SM00944">
    <property type="entry name" value="Pro-kuma_activ"/>
    <property type="match status" value="1"/>
</dbReference>
<dbReference type="KEGG" id="tsa:AciPR4_1377"/>
<dbReference type="Pfam" id="PF09286">
    <property type="entry name" value="Pro-kuma_activ"/>
    <property type="match status" value="1"/>
</dbReference>
<dbReference type="GO" id="GO:0046872">
    <property type="term" value="F:metal ion binding"/>
    <property type="evidence" value="ECO:0007669"/>
    <property type="project" value="UniProtKB-KW"/>
</dbReference>
<dbReference type="OrthoDB" id="127592at2"/>
<dbReference type="RefSeq" id="WP_013567934.1">
    <property type="nucleotide sequence ID" value="NC_014963.1"/>
</dbReference>
<keyword evidence="9" id="KW-0812">Transmembrane</keyword>
<dbReference type="SUPFAM" id="SSF52743">
    <property type="entry name" value="Subtilisin-like"/>
    <property type="match status" value="1"/>
</dbReference>
<evidence type="ECO:0000313" key="12">
    <source>
        <dbReference type="EMBL" id="ADV82201.1"/>
    </source>
</evidence>
<dbReference type="HOGENOM" id="CLU_004005_0_0_0"/>
<comment type="caution">
    <text evidence="8">Lacks conserved residue(s) required for the propagation of feature annotation.</text>
</comment>
<evidence type="ECO:0000256" key="10">
    <source>
        <dbReference type="SAM" id="SignalP"/>
    </source>
</evidence>
<dbReference type="InterPro" id="IPR015366">
    <property type="entry name" value="S53_propep"/>
</dbReference>
<dbReference type="InterPro" id="IPR036852">
    <property type="entry name" value="Peptidase_S8/S53_dom_sf"/>
</dbReference>
<evidence type="ECO:0000256" key="3">
    <source>
        <dbReference type="ARBA" id="ARBA00022723"/>
    </source>
</evidence>
<evidence type="ECO:0000256" key="6">
    <source>
        <dbReference type="ARBA" id="ARBA00022837"/>
    </source>
</evidence>
<dbReference type="CDD" id="cd04056">
    <property type="entry name" value="Peptidases_S53"/>
    <property type="match status" value="1"/>
</dbReference>
<dbReference type="PROSITE" id="PS51695">
    <property type="entry name" value="SEDOLISIN"/>
    <property type="match status" value="1"/>
</dbReference>
<dbReference type="InterPro" id="IPR030400">
    <property type="entry name" value="Sedolisin_dom"/>
</dbReference>
<dbReference type="PROSITE" id="PS51892">
    <property type="entry name" value="SUBTILASE"/>
    <property type="match status" value="1"/>
</dbReference>
<protein>
    <submittedName>
        <fullName evidence="12">Peptidase S53 propeptide</fullName>
    </submittedName>
</protein>
<evidence type="ECO:0000259" key="11">
    <source>
        <dbReference type="PROSITE" id="PS51695"/>
    </source>
</evidence>
<dbReference type="InterPro" id="IPR013783">
    <property type="entry name" value="Ig-like_fold"/>
</dbReference>
<dbReference type="GO" id="GO:0008240">
    <property type="term" value="F:tripeptidyl-peptidase activity"/>
    <property type="evidence" value="ECO:0007669"/>
    <property type="project" value="TreeGrafter"/>
</dbReference>
<evidence type="ECO:0000256" key="7">
    <source>
        <dbReference type="ARBA" id="ARBA00023145"/>
    </source>
</evidence>
<evidence type="ECO:0000256" key="2">
    <source>
        <dbReference type="ARBA" id="ARBA00022670"/>
    </source>
</evidence>
<feature type="domain" description="Peptidase S53" evidence="11">
    <location>
        <begin position="227"/>
        <end position="640"/>
    </location>
</feature>
<feature type="signal peptide" evidence="10">
    <location>
        <begin position="1"/>
        <end position="29"/>
    </location>
</feature>
<dbReference type="EMBL" id="CP002467">
    <property type="protein sequence ID" value="ADV82201.1"/>
    <property type="molecule type" value="Genomic_DNA"/>
</dbReference>
<accession>E8V046</accession>
<dbReference type="Gene3D" id="3.40.50.200">
    <property type="entry name" value="Peptidase S8/S53 domain"/>
    <property type="match status" value="1"/>
</dbReference>
<comment type="cofactor">
    <cofactor evidence="1">
        <name>Ca(2+)</name>
        <dbReference type="ChEBI" id="CHEBI:29108"/>
    </cofactor>
</comment>
<evidence type="ECO:0000256" key="5">
    <source>
        <dbReference type="ARBA" id="ARBA00022825"/>
    </source>
</evidence>
<dbReference type="InterPro" id="IPR032109">
    <property type="entry name" value="Big_3_5"/>
</dbReference>
<dbReference type="eggNOG" id="COG4934">
    <property type="taxonomic scope" value="Bacteria"/>
</dbReference>